<proteinExistence type="predicted"/>
<organism evidence="2 3">
    <name type="scientific">Halarchaeum grantii</name>
    <dbReference type="NCBI Taxonomy" id="1193105"/>
    <lineage>
        <taxon>Archaea</taxon>
        <taxon>Methanobacteriati</taxon>
        <taxon>Methanobacteriota</taxon>
        <taxon>Stenosarchaea group</taxon>
        <taxon>Halobacteria</taxon>
        <taxon>Halobacteriales</taxon>
        <taxon>Halobacteriaceae</taxon>
    </lineage>
</organism>
<evidence type="ECO:0000313" key="2">
    <source>
        <dbReference type="EMBL" id="GGL25613.1"/>
    </source>
</evidence>
<name>A0A830ESP1_9EURY</name>
<comment type="caution">
    <text evidence="2">The sequence shown here is derived from an EMBL/GenBank/DDBJ whole genome shotgun (WGS) entry which is preliminary data.</text>
</comment>
<accession>A0A830ESP1</accession>
<protein>
    <submittedName>
        <fullName evidence="2">Uncharacterized protein</fullName>
    </submittedName>
</protein>
<sequence length="74" mass="7890">MPAVRRPVSPLDDASARRALRRNGIRTLVLLLAVAVLAYGPSPLRVDATRSEVVVAVAALVAFGVAATLYDYTR</sequence>
<keyword evidence="1" id="KW-0812">Transmembrane</keyword>
<dbReference type="EMBL" id="BMPF01000001">
    <property type="protein sequence ID" value="GGL25613.1"/>
    <property type="molecule type" value="Genomic_DNA"/>
</dbReference>
<dbReference type="Proteomes" id="UP000628840">
    <property type="component" value="Unassembled WGS sequence"/>
</dbReference>
<gene>
    <name evidence="2" type="ORF">GCM10009037_06540</name>
</gene>
<keyword evidence="1" id="KW-0472">Membrane</keyword>
<evidence type="ECO:0000313" key="3">
    <source>
        <dbReference type="Proteomes" id="UP000628840"/>
    </source>
</evidence>
<dbReference type="AlphaFoldDB" id="A0A830ESP1"/>
<evidence type="ECO:0000256" key="1">
    <source>
        <dbReference type="SAM" id="Phobius"/>
    </source>
</evidence>
<feature type="transmembrane region" description="Helical" evidence="1">
    <location>
        <begin position="53"/>
        <end position="72"/>
    </location>
</feature>
<keyword evidence="1" id="KW-1133">Transmembrane helix</keyword>
<reference evidence="2 3" key="1">
    <citation type="journal article" date="2019" name="Int. J. Syst. Evol. Microbiol.">
        <title>The Global Catalogue of Microorganisms (GCM) 10K type strain sequencing project: providing services to taxonomists for standard genome sequencing and annotation.</title>
        <authorList>
            <consortium name="The Broad Institute Genomics Platform"/>
            <consortium name="The Broad Institute Genome Sequencing Center for Infectious Disease"/>
            <person name="Wu L."/>
            <person name="Ma J."/>
        </authorList>
    </citation>
    <scope>NUCLEOTIDE SEQUENCE [LARGE SCALE GENOMIC DNA]</scope>
    <source>
        <strain evidence="2 3">JCM 19585</strain>
    </source>
</reference>
<keyword evidence="3" id="KW-1185">Reference proteome</keyword>
<feature type="transmembrane region" description="Helical" evidence="1">
    <location>
        <begin position="24"/>
        <end position="41"/>
    </location>
</feature>